<accession>A0A218XK91</accession>
<organism evidence="7 8">
    <name type="scientific">Punica granatum</name>
    <name type="common">Pomegranate</name>
    <dbReference type="NCBI Taxonomy" id="22663"/>
    <lineage>
        <taxon>Eukaryota</taxon>
        <taxon>Viridiplantae</taxon>
        <taxon>Streptophyta</taxon>
        <taxon>Embryophyta</taxon>
        <taxon>Tracheophyta</taxon>
        <taxon>Spermatophyta</taxon>
        <taxon>Magnoliopsida</taxon>
        <taxon>eudicotyledons</taxon>
        <taxon>Gunneridae</taxon>
        <taxon>Pentapetalae</taxon>
        <taxon>rosids</taxon>
        <taxon>malvids</taxon>
        <taxon>Myrtales</taxon>
        <taxon>Lythraceae</taxon>
        <taxon>Punica</taxon>
    </lineage>
</organism>
<dbReference type="Pfam" id="PF00931">
    <property type="entry name" value="NB-ARC"/>
    <property type="match status" value="1"/>
</dbReference>
<dbReference type="SMART" id="SM00382">
    <property type="entry name" value="AAA"/>
    <property type="match status" value="1"/>
</dbReference>
<evidence type="ECO:0000313" key="8">
    <source>
        <dbReference type="Proteomes" id="UP000197138"/>
    </source>
</evidence>
<comment type="similarity">
    <text evidence="1">Belongs to the disease resistance NB-LRR family.</text>
</comment>
<dbReference type="InterPro" id="IPR032675">
    <property type="entry name" value="LRR_dom_sf"/>
</dbReference>
<dbReference type="InterPro" id="IPR042197">
    <property type="entry name" value="Apaf_helical"/>
</dbReference>
<dbReference type="PANTHER" id="PTHR33463">
    <property type="entry name" value="NB-ARC DOMAIN-CONTAINING PROTEIN-RELATED"/>
    <property type="match status" value="1"/>
</dbReference>
<evidence type="ECO:0000259" key="6">
    <source>
        <dbReference type="SMART" id="SM00382"/>
    </source>
</evidence>
<dbReference type="PANTHER" id="PTHR33463:SF215">
    <property type="entry name" value="NB-ARC DOMAIN DISEASE RESISTANCE PROTEIN"/>
    <property type="match status" value="1"/>
</dbReference>
<evidence type="ECO:0000256" key="2">
    <source>
        <dbReference type="ARBA" id="ARBA00022741"/>
    </source>
</evidence>
<feature type="region of interest" description="Disordered" evidence="5">
    <location>
        <begin position="24"/>
        <end position="78"/>
    </location>
</feature>
<keyword evidence="4" id="KW-0067">ATP-binding</keyword>
<dbReference type="Pfam" id="PF23247">
    <property type="entry name" value="LRR_RPS2"/>
    <property type="match status" value="5"/>
</dbReference>
<feature type="domain" description="AAA+ ATPase" evidence="6">
    <location>
        <begin position="106"/>
        <end position="354"/>
    </location>
</feature>
<proteinExistence type="inferred from homology"/>
<dbReference type="SUPFAM" id="SSF52058">
    <property type="entry name" value="L domain-like"/>
    <property type="match status" value="3"/>
</dbReference>
<dbReference type="GO" id="GO:0005524">
    <property type="term" value="F:ATP binding"/>
    <property type="evidence" value="ECO:0007669"/>
    <property type="project" value="UniProtKB-KW"/>
</dbReference>
<comment type="caution">
    <text evidence="7">The sequence shown here is derived from an EMBL/GenBank/DDBJ whole genome shotgun (WGS) entry which is preliminary data.</text>
</comment>
<dbReference type="PRINTS" id="PR00364">
    <property type="entry name" value="DISEASERSIST"/>
</dbReference>
<dbReference type="EMBL" id="MTKT01001287">
    <property type="protein sequence ID" value="OWM84742.1"/>
    <property type="molecule type" value="Genomic_DNA"/>
</dbReference>
<name>A0A218XK91_PUNGR</name>
<evidence type="ECO:0000256" key="4">
    <source>
        <dbReference type="ARBA" id="ARBA00022840"/>
    </source>
</evidence>
<keyword evidence="3" id="KW-0611">Plant defense</keyword>
<dbReference type="InterPro" id="IPR003593">
    <property type="entry name" value="AAA+_ATPase"/>
</dbReference>
<protein>
    <recommendedName>
        <fullName evidence="6">AAA+ ATPase domain-containing protein</fullName>
    </recommendedName>
</protein>
<dbReference type="Gene3D" id="3.40.50.300">
    <property type="entry name" value="P-loop containing nucleotide triphosphate hydrolases"/>
    <property type="match status" value="1"/>
</dbReference>
<dbReference type="InterPro" id="IPR057135">
    <property type="entry name" value="At4g27190-like_LRR"/>
</dbReference>
<dbReference type="GO" id="GO:0006952">
    <property type="term" value="P:defense response"/>
    <property type="evidence" value="ECO:0007669"/>
    <property type="project" value="UniProtKB-KW"/>
</dbReference>
<reference evidence="8" key="1">
    <citation type="journal article" date="2017" name="Plant J.">
        <title>The pomegranate (Punica granatum L.) genome and the genomics of punicalagin biosynthesis.</title>
        <authorList>
            <person name="Qin G."/>
            <person name="Xu C."/>
            <person name="Ming R."/>
            <person name="Tang H."/>
            <person name="Guyot R."/>
            <person name="Kramer E.M."/>
            <person name="Hu Y."/>
            <person name="Yi X."/>
            <person name="Qi Y."/>
            <person name="Xu X."/>
            <person name="Gao Z."/>
            <person name="Pan H."/>
            <person name="Jian J."/>
            <person name="Tian Y."/>
            <person name="Yue Z."/>
            <person name="Xu Y."/>
        </authorList>
    </citation>
    <scope>NUCLEOTIDE SEQUENCE [LARGE SCALE GENOMIC DNA]</scope>
    <source>
        <strain evidence="8">cv. Dabenzi</strain>
    </source>
</reference>
<evidence type="ECO:0000256" key="5">
    <source>
        <dbReference type="SAM" id="MobiDB-lite"/>
    </source>
</evidence>
<dbReference type="Gene3D" id="3.80.10.10">
    <property type="entry name" value="Ribonuclease Inhibitor"/>
    <property type="match status" value="5"/>
</dbReference>
<dbReference type="SUPFAM" id="SSF52540">
    <property type="entry name" value="P-loop containing nucleoside triphosphate hydrolases"/>
    <property type="match status" value="1"/>
</dbReference>
<dbReference type="Proteomes" id="UP000197138">
    <property type="component" value="Unassembled WGS sequence"/>
</dbReference>
<dbReference type="Gene3D" id="1.10.8.430">
    <property type="entry name" value="Helical domain of apoptotic protease-activating factors"/>
    <property type="match status" value="1"/>
</dbReference>
<evidence type="ECO:0000256" key="3">
    <source>
        <dbReference type="ARBA" id="ARBA00022821"/>
    </source>
</evidence>
<evidence type="ECO:0000313" key="7">
    <source>
        <dbReference type="EMBL" id="OWM84742.1"/>
    </source>
</evidence>
<dbReference type="GO" id="GO:0043531">
    <property type="term" value="F:ADP binding"/>
    <property type="evidence" value="ECO:0007669"/>
    <property type="project" value="InterPro"/>
</dbReference>
<sequence length="1925" mass="216644">MLAIQELRGEGNFEVICHPDVPEGAVVDPTTNQGRRGEGNPVPEGAVTTVPEGAVTTMPEQKPVPEGEDAPPVEGDVIDPTMKQDYVFDSRTSLLKLVVESLVDADINVVGVYGPGGVGKSTLMKQVVNRVRAEKLFDEVAMATVSANPDLKRIQGEISDMLGLKFKVESVHGRGFQLRSRLEKSQSQNKKVLVILDDLWKELDLEEVGIPRIKGVKLLLTSRNQDVLSSKMGSQRNFQVEGLKDTEPWKLFRTMVGDIADDPKVKPIAEEVVEKCVGLPILLKALATTLKNSNHSQWEDALEQLRRSKDVYSSLELSYNNLESDELKTLFLICSSLGKGHVLLDDILVYTVGLGLFEGIPTMKRARERLNVLLHNLQASSLLLEYDDSDYVRIHDIVREVATIIASRDRHILVINSDYRLEELPREKIKQSSVISLPWVDVPELPTGLQCPELKMFLFFAENNSSRVPDSFFEGMGELRVLDFSCLSFNSLPSSMQFLDNLRTLCVDWWSDVDDVTVIGKLKRLQVLTFRGSGITRLPKEIAQLSELRILDLSNCSKLEKIEPGVLKCLARLEELKMENSFTKWENEGATERSNARLAELNNMPKLSSLDILIPDATLLPEDLPIGNLFNYRVLVGDDWDWSSDHKESRTLKLKLDSRKTLLEKWLQATLPRTHDLYLDGLRGIQKSIHELSIEGFQELKHLQVQSSPLVQYVIRSTKWLPCSAFPMLESLILENLVNLEKISHGHLALDSFSKLKVIKVRKCGKLKNLFCHSQMKCFSQLEEIDISACEMFREIVEDVGVENDEDEAMGNAKVEMPNLRRLTLQSLPEVMSLGNKVYNPSYLSAGINSEITLADDIIHHFYPISLPCLEALELSQLPKLDEIWWRDTLLELENLRALMLKDCGNLSSIFDFHSLTKLRNLESLTIESCMTVKQVFDLEELNPDANVRILPQLREMELVDLPDLRCMWSGNPKGVFQLRNLNSLKVTKCNSLSYLFPLSAAKALKQIKEIEIAECLMMEAIIIMEKEEGQATETLVFQSLSSIILEKMSHLAAFALGKYSINFPHLKVLKIEECPRMKAFSLQDYSVPSEGGAHLREENAAAVTSLSFFSRKELLPSLEDLQLVSMDSFKTIWHNEDLISEASSFRRLRYTHIRDCKNLTTVFPSALVERFQNNLKKAAIYGCPSVELIFETAAGAEKKKCNPAAVMLHELEDLLLDDLPKLKHVLDCDSHALVGFPNLEKIYVEGCHSLTYFLPFAMARNLLKLKSLSLGKSNNMLEVVANVDGGGGHDASDPISFPRLKLLQLWGLKSLISFSSGSCAFDFPSLEDLYIDQCNNLKTFIMRPATTSDHELMKLNRRFEDDFSAAATVGTLSQPLFDEKMEFAQVEFPRLEKIDLEGLGNLLKLWDDELPLGSFCKLQSLSIMDCKNLPAIFQSNVIGSFLKLETLQVEDCDSLEEIFRLQGKDSAEISVPLRELKMVGLPRMKRVWNRDPQGSLTFAKLERVEAERCGKLEYLFPSSVARGLLQLQEIDILNCAVLEELVARGEVLEEDATLPPEDQLLFPRLISLKFRILPNLKRLFPVNYSMEWSLLKNLYAYECGKLKIFASELRPRSEEDDTDSQQALISIEQVIPNLESLGLGSEDVLTIQDSDFPDDIFRNLKTLCLASIREGSAGFPSRFLLDRFPDLEIEILVLFNYLSEEIFPDEALGPLGTIISYKDGYSNGGKYSKALGKLRELSLVELSNLRYVWKEGSLAAEILKRINSLYIRRCHCLKTLLPAASASFKNLTGLYIEKCYGLMYLMTTSAAQALPKLANMTIRDCEAIREVIAANDSEASVEISFPQLGYLALDKLPSLTCFSSASCSITFPSLEDTSVQECPSMKFFSSGAVSTPKLYQVKSSYVLVWFNDLNTTIQKLYSDSGSDS</sequence>
<dbReference type="InterPro" id="IPR002182">
    <property type="entry name" value="NB-ARC"/>
</dbReference>
<dbReference type="SUPFAM" id="SSF52047">
    <property type="entry name" value="RNI-like"/>
    <property type="match status" value="2"/>
</dbReference>
<evidence type="ECO:0000256" key="1">
    <source>
        <dbReference type="ARBA" id="ARBA00008894"/>
    </source>
</evidence>
<dbReference type="InterPro" id="IPR027417">
    <property type="entry name" value="P-loop_NTPase"/>
</dbReference>
<keyword evidence="2" id="KW-0547">Nucleotide-binding</keyword>
<dbReference type="InterPro" id="IPR050905">
    <property type="entry name" value="Plant_NBS-LRR"/>
</dbReference>
<gene>
    <name evidence="7" type="ORF">CDL15_Pgr027529</name>
</gene>